<dbReference type="InterPro" id="IPR014284">
    <property type="entry name" value="RNA_pol_sigma-70_dom"/>
</dbReference>
<dbReference type="AlphaFoldDB" id="A0A265E3N9"/>
<accession>A0A265E3N9</accession>
<evidence type="ECO:0000259" key="1">
    <source>
        <dbReference type="Pfam" id="PF04545"/>
    </source>
</evidence>
<dbReference type="Pfam" id="PF04545">
    <property type="entry name" value="Sigma70_r4"/>
    <property type="match status" value="1"/>
</dbReference>
<dbReference type="Gene3D" id="1.20.140.160">
    <property type="match status" value="1"/>
</dbReference>
<dbReference type="GO" id="GO:0003700">
    <property type="term" value="F:DNA-binding transcription factor activity"/>
    <property type="evidence" value="ECO:0007669"/>
    <property type="project" value="InterPro"/>
</dbReference>
<feature type="domain" description="RNA polymerase sigma-70 region 4" evidence="1">
    <location>
        <begin position="129"/>
        <end position="176"/>
    </location>
</feature>
<proteinExistence type="predicted"/>
<protein>
    <recommendedName>
        <fullName evidence="1">RNA polymerase sigma-70 region 4 domain-containing protein</fullName>
    </recommendedName>
</protein>
<dbReference type="EMBL" id="NPEZ01000010">
    <property type="protein sequence ID" value="OZT76212.1"/>
    <property type="molecule type" value="Genomic_DNA"/>
</dbReference>
<dbReference type="GO" id="GO:0006352">
    <property type="term" value="P:DNA-templated transcription initiation"/>
    <property type="evidence" value="ECO:0007669"/>
    <property type="project" value="InterPro"/>
</dbReference>
<name>A0A265E3N9_9STAP</name>
<dbReference type="InterPro" id="IPR013324">
    <property type="entry name" value="RNA_pol_sigma_r3/r4-like"/>
</dbReference>
<organism evidence="2 3">
    <name type="scientific">Salinicoccus roseus</name>
    <dbReference type="NCBI Taxonomy" id="45670"/>
    <lineage>
        <taxon>Bacteria</taxon>
        <taxon>Bacillati</taxon>
        <taxon>Bacillota</taxon>
        <taxon>Bacilli</taxon>
        <taxon>Bacillales</taxon>
        <taxon>Staphylococcaceae</taxon>
        <taxon>Salinicoccus</taxon>
    </lineage>
</organism>
<reference evidence="2 3" key="1">
    <citation type="submission" date="2017-07" db="EMBL/GenBank/DDBJ databases">
        <title>Shotgun whole genome sequences of three halophilic bacterial isolates.</title>
        <authorList>
            <person name="Pozzo T."/>
            <person name="Higdon S.M."/>
            <person name="Quillaguaman J."/>
        </authorList>
    </citation>
    <scope>NUCLEOTIDE SEQUENCE [LARGE SCALE GENOMIC DNA]</scope>
    <source>
        <strain evidence="2 3">BU-1</strain>
    </source>
</reference>
<evidence type="ECO:0000313" key="2">
    <source>
        <dbReference type="EMBL" id="OZT76212.1"/>
    </source>
</evidence>
<gene>
    <name evidence="2" type="ORF">CFN03_12825</name>
</gene>
<dbReference type="RefSeq" id="WP_094907368.1">
    <property type="nucleotide sequence ID" value="NZ_NPEZ01000010.1"/>
</dbReference>
<comment type="caution">
    <text evidence="2">The sequence shown here is derived from an EMBL/GenBank/DDBJ whole genome shotgun (WGS) entry which is preliminary data.</text>
</comment>
<dbReference type="InterPro" id="IPR007630">
    <property type="entry name" value="RNA_pol_sigma70_r4"/>
</dbReference>
<dbReference type="SUPFAM" id="SSF88659">
    <property type="entry name" value="Sigma3 and sigma4 domains of RNA polymerase sigma factors"/>
    <property type="match status" value="1"/>
</dbReference>
<sequence>MYATCEYQTPPPYHKLWQSFLREHKNRELLYGYVRRPDEQRKKILEQSFYKFIFERRFISYFAKTIHYTAVQFDRKERRFLDRNQRYLDAPMRGDRPAGEVPFVMPEYGVSAHTLGNHMSSDFLFSAWERLTRKQQQVLDLSFVYGYTDTEIGEMFNQSQQSISRLKQRALQRMRHWYAQKQYE</sequence>
<dbReference type="Proteomes" id="UP000216682">
    <property type="component" value="Unassembled WGS sequence"/>
</dbReference>
<evidence type="ECO:0000313" key="3">
    <source>
        <dbReference type="Proteomes" id="UP000216682"/>
    </source>
</evidence>
<dbReference type="CDD" id="cd06171">
    <property type="entry name" value="Sigma70_r4"/>
    <property type="match status" value="1"/>
</dbReference>
<dbReference type="NCBIfam" id="TIGR02937">
    <property type="entry name" value="sigma70-ECF"/>
    <property type="match status" value="1"/>
</dbReference>